<reference evidence="2" key="1">
    <citation type="submission" date="2021-06" db="EMBL/GenBank/DDBJ databases">
        <authorList>
            <person name="Hodson N. C."/>
            <person name="Mongue J. A."/>
            <person name="Jaron S. K."/>
        </authorList>
    </citation>
    <scope>NUCLEOTIDE SEQUENCE</scope>
</reference>
<organism evidence="2 3">
    <name type="scientific">Allacma fusca</name>
    <dbReference type="NCBI Taxonomy" id="39272"/>
    <lineage>
        <taxon>Eukaryota</taxon>
        <taxon>Metazoa</taxon>
        <taxon>Ecdysozoa</taxon>
        <taxon>Arthropoda</taxon>
        <taxon>Hexapoda</taxon>
        <taxon>Collembola</taxon>
        <taxon>Symphypleona</taxon>
        <taxon>Sminthuridae</taxon>
        <taxon>Allacma</taxon>
    </lineage>
</organism>
<dbReference type="Proteomes" id="UP000708208">
    <property type="component" value="Unassembled WGS sequence"/>
</dbReference>
<evidence type="ECO:0000313" key="3">
    <source>
        <dbReference type="Proteomes" id="UP000708208"/>
    </source>
</evidence>
<name>A0A8J2PQT1_9HEXA</name>
<dbReference type="EMBL" id="CAJVCH010553258">
    <property type="protein sequence ID" value="CAG7829859.1"/>
    <property type="molecule type" value="Genomic_DNA"/>
</dbReference>
<sequence length="168" mass="18669">MGTAVESVGWDISMGIANTKLGRMLLKATSSEKSLAPESMEHVAIKIFGSLYEYGDWGILKTEIPDSGKLKSRYPVGKVRNLHKLGETTKTREEFEAWIEELNQGDFKGSKYHVVKNSCIVWATLACHFLGVPYPPNWDKIRAYAKKNNKVANALGASVMSSRKSSED</sequence>
<dbReference type="OrthoDB" id="8250415at2759"/>
<dbReference type="AlphaFoldDB" id="A0A8J2PQT1"/>
<evidence type="ECO:0000259" key="1">
    <source>
        <dbReference type="Pfam" id="PF05903"/>
    </source>
</evidence>
<feature type="domain" description="PPPDE" evidence="1">
    <location>
        <begin position="42"/>
        <end position="140"/>
    </location>
</feature>
<accession>A0A8J2PQT1</accession>
<gene>
    <name evidence="2" type="ORF">AFUS01_LOCUS39701</name>
</gene>
<keyword evidence="3" id="KW-1185">Reference proteome</keyword>
<evidence type="ECO:0000313" key="2">
    <source>
        <dbReference type="EMBL" id="CAG7829859.1"/>
    </source>
</evidence>
<proteinExistence type="predicted"/>
<comment type="caution">
    <text evidence="2">The sequence shown here is derived from an EMBL/GenBank/DDBJ whole genome shotgun (WGS) entry which is preliminary data.</text>
</comment>
<dbReference type="InterPro" id="IPR008580">
    <property type="entry name" value="PPPDE_dom"/>
</dbReference>
<dbReference type="GO" id="GO:0008233">
    <property type="term" value="F:peptidase activity"/>
    <property type="evidence" value="ECO:0007669"/>
    <property type="project" value="InterPro"/>
</dbReference>
<dbReference type="Pfam" id="PF05903">
    <property type="entry name" value="Peptidase_C97"/>
    <property type="match status" value="1"/>
</dbReference>
<protein>
    <recommendedName>
        <fullName evidence="1">PPPDE domain-containing protein</fullName>
    </recommendedName>
</protein>